<evidence type="ECO:0008006" key="3">
    <source>
        <dbReference type="Google" id="ProtNLM"/>
    </source>
</evidence>
<organism evidence="1 2">
    <name type="scientific">Acanthopleuribacter pedis</name>
    <dbReference type="NCBI Taxonomy" id="442870"/>
    <lineage>
        <taxon>Bacteria</taxon>
        <taxon>Pseudomonadati</taxon>
        <taxon>Acidobacteriota</taxon>
        <taxon>Holophagae</taxon>
        <taxon>Acanthopleuribacterales</taxon>
        <taxon>Acanthopleuribacteraceae</taxon>
        <taxon>Acanthopleuribacter</taxon>
    </lineage>
</organism>
<dbReference type="EMBL" id="JAFREP010000020">
    <property type="protein sequence ID" value="MBO1320882.1"/>
    <property type="molecule type" value="Genomic_DNA"/>
</dbReference>
<gene>
    <name evidence="1" type="ORF">J3U88_20555</name>
</gene>
<proteinExistence type="predicted"/>
<evidence type="ECO:0000313" key="1">
    <source>
        <dbReference type="EMBL" id="MBO1320882.1"/>
    </source>
</evidence>
<accession>A0A8J7U4Q3</accession>
<dbReference type="AlphaFoldDB" id="A0A8J7U4Q3"/>
<reference evidence="1" key="1">
    <citation type="submission" date="2021-03" db="EMBL/GenBank/DDBJ databases">
        <authorList>
            <person name="Wang G."/>
        </authorList>
    </citation>
    <scope>NUCLEOTIDE SEQUENCE</scope>
    <source>
        <strain evidence="1">KCTC 12899</strain>
    </source>
</reference>
<comment type="caution">
    <text evidence="1">The sequence shown here is derived from an EMBL/GenBank/DDBJ whole genome shotgun (WGS) entry which is preliminary data.</text>
</comment>
<keyword evidence="2" id="KW-1185">Reference proteome</keyword>
<sequence>MNKLHRLSLSKHTQNVLSGRHTKVVDSSMTLTYTDRSGGEVELTETDEKAERLWRNRGRTKADQEILKRLKFSAGGNWSYCESNELSQVDHFYPRSRYSERCFLWDNYVGACGPCNAAKGDAFPLDSGTPLLLNPYIEDALDYFFFSPKTGKLVIRRDISRHDQERARLTLGTLELNRREKARKIHFRTCVAAIKEYAKAKLAGDSGKMADLRESMLERNHSVLSFLLLLWRRNMLDWDLSDALARAGEIADWVKVVRDDEALLRELLFKVLDQVAVELGELCLTFEDGSLLYLCRFSRRIALADTASKLSESRLVDFEVLDRELILVFDRCRVTLDRSADQCMFFVQDDRLLGVW</sequence>
<protein>
    <recommendedName>
        <fullName evidence="3">HNH endonuclease</fullName>
    </recommendedName>
</protein>
<name>A0A8J7U4Q3_9BACT</name>
<evidence type="ECO:0000313" key="2">
    <source>
        <dbReference type="Proteomes" id="UP000664417"/>
    </source>
</evidence>
<dbReference type="Proteomes" id="UP000664417">
    <property type="component" value="Unassembled WGS sequence"/>
</dbReference>
<dbReference type="RefSeq" id="WP_207860857.1">
    <property type="nucleotide sequence ID" value="NZ_JAFREP010000020.1"/>
</dbReference>
<dbReference type="Gene3D" id="1.10.30.50">
    <property type="match status" value="1"/>
</dbReference>